<dbReference type="EMBL" id="JBBBDM010000005">
    <property type="protein sequence ID" value="MEI5687887.1"/>
    <property type="molecule type" value="Genomic_DNA"/>
</dbReference>
<keyword evidence="2" id="KW-1185">Reference proteome</keyword>
<name>A0ABU8H4H2_9SPHN</name>
<accession>A0ABU8H4H2</accession>
<dbReference type="RefSeq" id="WP_336545495.1">
    <property type="nucleotide sequence ID" value="NZ_JBBBDM010000005.1"/>
</dbReference>
<sequence>MIKNDDPARAHALAPWDGRVTAQLALKTVLDLQGKGAPFDESLAQRALRQDATAAAAVTALGLRAEEKKNTPQARQLFAYGQQLTRRDLLAQLWEIEDSVARGDISATLHHYDIALRISKQASEMLFPILVEAMGDDRIRSRLITTLTSEPPWAGLFIEYAAANGRNPNATASLFRDIELRKPIISNVAKELLIARLSAKGSVEEAWQYYASFRANARRDASRDPTFAAALTNPTVFDWQSVAADGLSASIDRNSLDVSASASVGGILVRQVQVLPPGSYRLTGHSVDIDQPDTALPYWVMTCQDGREVGRVAVPNSSSAGGNFSGLMTVPTNCPMQTLALMARSSDAIPALSGQFDRVQLAPAGQRGGNG</sequence>
<evidence type="ECO:0000313" key="1">
    <source>
        <dbReference type="EMBL" id="MEI5687887.1"/>
    </source>
</evidence>
<dbReference type="Proteomes" id="UP001367771">
    <property type="component" value="Unassembled WGS sequence"/>
</dbReference>
<evidence type="ECO:0000313" key="2">
    <source>
        <dbReference type="Proteomes" id="UP001367771"/>
    </source>
</evidence>
<comment type="caution">
    <text evidence="1">The sequence shown here is derived from an EMBL/GenBank/DDBJ whole genome shotgun (WGS) entry which is preliminary data.</text>
</comment>
<reference evidence="1 2" key="1">
    <citation type="journal article" date="2013" name="Int. J. Syst. Evol. Microbiol.">
        <title>Sphingomonas kyungheensis sp. nov., a bacterium with ginsenoside-converting activity isolated from soil of a ginseng field.</title>
        <authorList>
            <person name="Son H.M."/>
            <person name="Yang J.E."/>
            <person name="Park Y."/>
            <person name="Han C.K."/>
            <person name="Kim S.G."/>
            <person name="Kook M."/>
            <person name="Yi T.H."/>
        </authorList>
    </citation>
    <scope>NUCLEOTIDE SEQUENCE [LARGE SCALE GENOMIC DNA]</scope>
    <source>
        <strain evidence="1 2">LMG 26582</strain>
    </source>
</reference>
<organism evidence="1 2">
    <name type="scientific">Sphingomonas kyungheensis</name>
    <dbReference type="NCBI Taxonomy" id="1069987"/>
    <lineage>
        <taxon>Bacteria</taxon>
        <taxon>Pseudomonadati</taxon>
        <taxon>Pseudomonadota</taxon>
        <taxon>Alphaproteobacteria</taxon>
        <taxon>Sphingomonadales</taxon>
        <taxon>Sphingomonadaceae</taxon>
        <taxon>Sphingomonas</taxon>
    </lineage>
</organism>
<gene>
    <name evidence="1" type="ORF">V8201_12425</name>
</gene>
<proteinExistence type="predicted"/>
<protein>
    <submittedName>
        <fullName evidence="1">Uncharacterized protein</fullName>
    </submittedName>
</protein>